<keyword evidence="5 7" id="KW-0496">Mitochondrion</keyword>
<dbReference type="InterPro" id="IPR029063">
    <property type="entry name" value="SAM-dependent_MTases_sf"/>
</dbReference>
<keyword evidence="3 7" id="KW-0489">Methyltransferase</keyword>
<dbReference type="GO" id="GO:0032981">
    <property type="term" value="P:mitochondrial respiratory chain complex I assembly"/>
    <property type="evidence" value="ECO:0007669"/>
    <property type="project" value="TreeGrafter"/>
</dbReference>
<evidence type="ECO:0000256" key="1">
    <source>
        <dbReference type="ARBA" id="ARBA00004173"/>
    </source>
</evidence>
<comment type="function">
    <text evidence="7">Arginine methyltransferase involved in the assembly or stability of mitochondrial NADH:ubiquinone oxidoreductase complex (complex I).</text>
</comment>
<dbReference type="PANTHER" id="PTHR12049:SF7">
    <property type="entry name" value="PROTEIN ARGININE METHYLTRANSFERASE NDUFAF7, MITOCHONDRIAL"/>
    <property type="match status" value="1"/>
</dbReference>
<evidence type="ECO:0000313" key="9">
    <source>
        <dbReference type="Proteomes" id="UP000308652"/>
    </source>
</evidence>
<reference evidence="8 9" key="1">
    <citation type="journal article" date="2019" name="Nat. Ecol. Evol.">
        <title>Megaphylogeny resolves global patterns of mushroom evolution.</title>
        <authorList>
            <person name="Varga T."/>
            <person name="Krizsan K."/>
            <person name="Foldi C."/>
            <person name="Dima B."/>
            <person name="Sanchez-Garcia M."/>
            <person name="Sanchez-Ramirez S."/>
            <person name="Szollosi G.J."/>
            <person name="Szarkandi J.G."/>
            <person name="Papp V."/>
            <person name="Albert L."/>
            <person name="Andreopoulos W."/>
            <person name="Angelini C."/>
            <person name="Antonin V."/>
            <person name="Barry K.W."/>
            <person name="Bougher N.L."/>
            <person name="Buchanan P."/>
            <person name="Buyck B."/>
            <person name="Bense V."/>
            <person name="Catcheside P."/>
            <person name="Chovatia M."/>
            <person name="Cooper J."/>
            <person name="Damon W."/>
            <person name="Desjardin D."/>
            <person name="Finy P."/>
            <person name="Geml J."/>
            <person name="Haridas S."/>
            <person name="Hughes K."/>
            <person name="Justo A."/>
            <person name="Karasinski D."/>
            <person name="Kautmanova I."/>
            <person name="Kiss B."/>
            <person name="Kocsube S."/>
            <person name="Kotiranta H."/>
            <person name="LaButti K.M."/>
            <person name="Lechner B.E."/>
            <person name="Liimatainen K."/>
            <person name="Lipzen A."/>
            <person name="Lukacs Z."/>
            <person name="Mihaltcheva S."/>
            <person name="Morgado L.N."/>
            <person name="Niskanen T."/>
            <person name="Noordeloos M.E."/>
            <person name="Ohm R.A."/>
            <person name="Ortiz-Santana B."/>
            <person name="Ovrebo C."/>
            <person name="Racz N."/>
            <person name="Riley R."/>
            <person name="Savchenko A."/>
            <person name="Shiryaev A."/>
            <person name="Soop K."/>
            <person name="Spirin V."/>
            <person name="Szebenyi C."/>
            <person name="Tomsovsky M."/>
            <person name="Tulloss R.E."/>
            <person name="Uehling J."/>
            <person name="Grigoriev I.V."/>
            <person name="Vagvolgyi C."/>
            <person name="Papp T."/>
            <person name="Martin F.M."/>
            <person name="Miettinen O."/>
            <person name="Hibbett D.S."/>
            <person name="Nagy L.G."/>
        </authorList>
    </citation>
    <scope>NUCLEOTIDE SEQUENCE [LARGE SCALE GENOMIC DNA]</scope>
    <source>
        <strain evidence="8 9">CBS 166.37</strain>
    </source>
</reference>
<organism evidence="8 9">
    <name type="scientific">Crucibulum laeve</name>
    <dbReference type="NCBI Taxonomy" id="68775"/>
    <lineage>
        <taxon>Eukaryota</taxon>
        <taxon>Fungi</taxon>
        <taxon>Dikarya</taxon>
        <taxon>Basidiomycota</taxon>
        <taxon>Agaricomycotina</taxon>
        <taxon>Agaricomycetes</taxon>
        <taxon>Agaricomycetidae</taxon>
        <taxon>Agaricales</taxon>
        <taxon>Agaricineae</taxon>
        <taxon>Nidulariaceae</taxon>
        <taxon>Crucibulum</taxon>
    </lineage>
</organism>
<dbReference type="Gene3D" id="3.40.50.12710">
    <property type="match status" value="1"/>
</dbReference>
<dbReference type="OrthoDB" id="438553at2759"/>
<dbReference type="GO" id="GO:0035243">
    <property type="term" value="F:protein-arginine omega-N symmetric methyltransferase activity"/>
    <property type="evidence" value="ECO:0007669"/>
    <property type="project" value="UniProtKB-EC"/>
</dbReference>
<evidence type="ECO:0000256" key="5">
    <source>
        <dbReference type="ARBA" id="ARBA00023128"/>
    </source>
</evidence>
<dbReference type="EMBL" id="ML213597">
    <property type="protein sequence ID" value="TFK40204.1"/>
    <property type="molecule type" value="Genomic_DNA"/>
</dbReference>
<evidence type="ECO:0000313" key="8">
    <source>
        <dbReference type="EMBL" id="TFK40204.1"/>
    </source>
</evidence>
<comment type="catalytic activity">
    <reaction evidence="6 7">
        <text>L-arginyl-[protein] + 2 S-adenosyl-L-methionine = N(omega),N(omega)'-dimethyl-L-arginyl-[protein] + 2 S-adenosyl-L-homocysteine + 2 H(+)</text>
        <dbReference type="Rhea" id="RHEA:48108"/>
        <dbReference type="Rhea" id="RHEA-COMP:10532"/>
        <dbReference type="Rhea" id="RHEA-COMP:11992"/>
        <dbReference type="ChEBI" id="CHEBI:15378"/>
        <dbReference type="ChEBI" id="CHEBI:29965"/>
        <dbReference type="ChEBI" id="CHEBI:57856"/>
        <dbReference type="ChEBI" id="CHEBI:59789"/>
        <dbReference type="ChEBI" id="CHEBI:88221"/>
        <dbReference type="EC" id="2.1.1.320"/>
    </reaction>
</comment>
<dbReference type="InterPro" id="IPR003788">
    <property type="entry name" value="NDUFAF7"/>
</dbReference>
<protein>
    <recommendedName>
        <fullName evidence="7">Protein arginine methyltransferase NDUFAF7</fullName>
        <ecNumber evidence="7">2.1.1.320</ecNumber>
    </recommendedName>
</protein>
<gene>
    <name evidence="8" type="ORF">BDQ12DRAFT_680517</name>
</gene>
<dbReference type="EC" id="2.1.1.320" evidence="7"/>
<sequence>MPLWLNVIRTTRRQVFSARLHRQRPSTWSEVALGRSSGIRTNTTAAPEVTKVEQILLDHIKTTGAIPFATYMQLCLSHPTHGYYMNPSNPVFGTRGDFITSPEISQVFGELVAIWLLSRWASAGSPPEIRLVELGPGRGTLMDDILRVISRFTPSKSSISVHLVETSLTMRSLQEKKLESHREAKINVHWHNSISEIPLTESKYTMLIAHEFFDALPIHLLQKNEDGWHEVLIASNPDFDPSKSTPASKHRLRAVLSPSTSGTAAILSLSSSRFHSLPVGATMEVSPSAFKIARQVGELLTGRQDGRPVREEGNSSPGGCGLIIDYGADNVFGDSFRAFKEHKIVDIFHQPGECDVTANVDFAYLREAMADLVTTLGPIPQYDFLERMGLKLRVDALVRGAKTDERRTTIQDAAKRLVDRIGMGKEYKVFGITTGPTGKAEEAEQVWPFVEVKDEPTRE</sequence>
<evidence type="ECO:0000256" key="7">
    <source>
        <dbReference type="RuleBase" id="RU364114"/>
    </source>
</evidence>
<dbReference type="SUPFAM" id="SSF53335">
    <property type="entry name" value="S-adenosyl-L-methionine-dependent methyltransferases"/>
    <property type="match status" value="1"/>
</dbReference>
<keyword evidence="9" id="KW-1185">Reference proteome</keyword>
<dbReference type="AlphaFoldDB" id="A0A5C3M475"/>
<dbReference type="STRING" id="68775.A0A5C3M475"/>
<dbReference type="GO" id="GO:0032259">
    <property type="term" value="P:methylation"/>
    <property type="evidence" value="ECO:0007669"/>
    <property type="project" value="UniProtKB-KW"/>
</dbReference>
<evidence type="ECO:0000256" key="6">
    <source>
        <dbReference type="ARBA" id="ARBA00048612"/>
    </source>
</evidence>
<dbReference type="Proteomes" id="UP000308652">
    <property type="component" value="Unassembled WGS sequence"/>
</dbReference>
<evidence type="ECO:0000256" key="2">
    <source>
        <dbReference type="ARBA" id="ARBA00005891"/>
    </source>
</evidence>
<dbReference type="Pfam" id="PF02636">
    <property type="entry name" value="Methyltransf_28"/>
    <property type="match status" value="1"/>
</dbReference>
<accession>A0A5C3M475</accession>
<comment type="similarity">
    <text evidence="2 7">Belongs to the NDUFAF7 family.</text>
</comment>
<keyword evidence="4 7" id="KW-0808">Transferase</keyword>
<evidence type="ECO:0000256" key="4">
    <source>
        <dbReference type="ARBA" id="ARBA00022679"/>
    </source>
</evidence>
<dbReference type="GO" id="GO:0005739">
    <property type="term" value="C:mitochondrion"/>
    <property type="evidence" value="ECO:0007669"/>
    <property type="project" value="UniProtKB-SubCell"/>
</dbReference>
<dbReference type="InterPro" id="IPR038375">
    <property type="entry name" value="NDUFAF7_sf"/>
</dbReference>
<name>A0A5C3M475_9AGAR</name>
<evidence type="ECO:0000256" key="3">
    <source>
        <dbReference type="ARBA" id="ARBA00022603"/>
    </source>
</evidence>
<dbReference type="PANTHER" id="PTHR12049">
    <property type="entry name" value="PROTEIN ARGININE METHYLTRANSFERASE NDUFAF7, MITOCHONDRIAL"/>
    <property type="match status" value="1"/>
</dbReference>
<proteinExistence type="inferred from homology"/>
<comment type="subcellular location">
    <subcellularLocation>
        <location evidence="1 7">Mitochondrion</location>
    </subcellularLocation>
</comment>